<evidence type="ECO:0000256" key="3">
    <source>
        <dbReference type="ARBA" id="ARBA00024226"/>
    </source>
</evidence>
<dbReference type="PANTHER" id="PTHR11699">
    <property type="entry name" value="ALDEHYDE DEHYDROGENASE-RELATED"/>
    <property type="match status" value="1"/>
</dbReference>
<keyword evidence="2 6" id="KW-0560">Oxidoreductase</keyword>
<name>M2UAC4_COCH5</name>
<dbReference type="OMA" id="GINRSAY"/>
<evidence type="ECO:0000256" key="5">
    <source>
        <dbReference type="PROSITE-ProRule" id="PRU10007"/>
    </source>
</evidence>
<reference evidence="8 9" key="1">
    <citation type="journal article" date="2012" name="PLoS Pathog.">
        <title>Diverse lifestyles and strategies of plant pathogenesis encoded in the genomes of eighteen Dothideomycetes fungi.</title>
        <authorList>
            <person name="Ohm R.A."/>
            <person name="Feau N."/>
            <person name="Henrissat B."/>
            <person name="Schoch C.L."/>
            <person name="Horwitz B.A."/>
            <person name="Barry K.W."/>
            <person name="Condon B.J."/>
            <person name="Copeland A.C."/>
            <person name="Dhillon B."/>
            <person name="Glaser F."/>
            <person name="Hesse C.N."/>
            <person name="Kosti I."/>
            <person name="LaButti K."/>
            <person name="Lindquist E.A."/>
            <person name="Lucas S."/>
            <person name="Salamov A.A."/>
            <person name="Bradshaw R.E."/>
            <person name="Ciuffetti L."/>
            <person name="Hamelin R.C."/>
            <person name="Kema G.H.J."/>
            <person name="Lawrence C."/>
            <person name="Scott J.A."/>
            <person name="Spatafora J.W."/>
            <person name="Turgeon B.G."/>
            <person name="de Wit P.J.G.M."/>
            <person name="Zhong S."/>
            <person name="Goodwin S.B."/>
            <person name="Grigoriev I.V."/>
        </authorList>
    </citation>
    <scope>NUCLEOTIDE SEQUENCE [LARGE SCALE GENOMIC DNA]</scope>
    <source>
        <strain evidence="9">C5 / ATCC 48332 / race O</strain>
    </source>
</reference>
<dbReference type="SUPFAM" id="SSF53720">
    <property type="entry name" value="ALDH-like"/>
    <property type="match status" value="1"/>
</dbReference>
<evidence type="ECO:0000313" key="9">
    <source>
        <dbReference type="Proteomes" id="UP000016936"/>
    </source>
</evidence>
<evidence type="ECO:0000256" key="4">
    <source>
        <dbReference type="ARBA" id="ARBA00049194"/>
    </source>
</evidence>
<dbReference type="GO" id="GO:0004029">
    <property type="term" value="F:aldehyde dehydrogenase (NAD+) activity"/>
    <property type="evidence" value="ECO:0007669"/>
    <property type="project" value="UniProtKB-EC"/>
</dbReference>
<dbReference type="InterPro" id="IPR016162">
    <property type="entry name" value="Ald_DH_N"/>
</dbReference>
<evidence type="ECO:0000313" key="8">
    <source>
        <dbReference type="EMBL" id="EMD84892.1"/>
    </source>
</evidence>
<accession>M2UAC4</accession>
<feature type="active site" evidence="5">
    <location>
        <position position="258"/>
    </location>
</feature>
<keyword evidence="9" id="KW-1185">Reference proteome</keyword>
<dbReference type="Gene3D" id="3.40.605.10">
    <property type="entry name" value="Aldehyde Dehydrogenase, Chain A, domain 1"/>
    <property type="match status" value="1"/>
</dbReference>
<protein>
    <recommendedName>
        <fullName evidence="3">aldehyde dehydrogenase (NAD(+))</fullName>
        <ecNumber evidence="3">1.2.1.3</ecNumber>
    </recommendedName>
</protein>
<comment type="similarity">
    <text evidence="1 6">Belongs to the aldehyde dehydrogenase family.</text>
</comment>
<sequence length="486" mass="53262">MSTKFDLNRYRVPSKLFIHGEWVDSKSNKTRAFSSIVSGQSICPDVQWANAEDVDIAVESAMKGLKAWQAISKTERRALLLRFAKLVKEHTDELAWLDSILTGKPVGLGRFEVNAVVDALEYYATFMDKFPGETTVVEDEGLTYTHYQPYGVCAAMLPYNGPLICTGMKLAPALAAGNVLISKTSETNPFGCLRLAELAVQAGIPPGVANCINGDVEAGSALASHMKIRKISFTGSVAVGKQIQIAAAKSNLKRVTLELGGKSPIIVFPDADMDKAVQMCTLFLTLNGQGCILPTRAYVHESVFDEILSRVKTVVQSYRENMRSDPLLDETWSMPLFHERQRDSVRSFIERAKQEATLVVDGYPEDPKDPYIGPTIFTNPLPTAQVLREEAFGPVLVICAFNDTDKVIELANDTEYGLGAYVCTKDIGTALRLSNKLEAGSIGINRSAYAIETPFGGWKQSGQNVENGREGYRDWLQVKTIVIGAS</sequence>
<dbReference type="EC" id="1.2.1.3" evidence="3"/>
<dbReference type="InterPro" id="IPR029510">
    <property type="entry name" value="Ald_DH_CS_GLU"/>
</dbReference>
<feature type="domain" description="Aldehyde dehydrogenase" evidence="7">
    <location>
        <begin position="22"/>
        <end position="481"/>
    </location>
</feature>
<dbReference type="Pfam" id="PF00171">
    <property type="entry name" value="Aldedh"/>
    <property type="match status" value="1"/>
</dbReference>
<evidence type="ECO:0000256" key="1">
    <source>
        <dbReference type="ARBA" id="ARBA00009986"/>
    </source>
</evidence>
<dbReference type="PROSITE" id="PS00687">
    <property type="entry name" value="ALDEHYDE_DEHYDR_GLU"/>
    <property type="match status" value="1"/>
</dbReference>
<dbReference type="Proteomes" id="UP000016936">
    <property type="component" value="Unassembled WGS sequence"/>
</dbReference>
<dbReference type="FunFam" id="3.40.605.10:FF:000007">
    <property type="entry name" value="NAD/NADP-dependent betaine aldehyde dehydrogenase"/>
    <property type="match status" value="1"/>
</dbReference>
<dbReference type="InterPro" id="IPR016163">
    <property type="entry name" value="Ald_DH_C"/>
</dbReference>
<proteinExistence type="inferred from homology"/>
<evidence type="ECO:0000256" key="6">
    <source>
        <dbReference type="RuleBase" id="RU003345"/>
    </source>
</evidence>
<organism evidence="8 9">
    <name type="scientific">Cochliobolus heterostrophus (strain C5 / ATCC 48332 / race O)</name>
    <name type="common">Southern corn leaf blight fungus</name>
    <name type="synonym">Bipolaris maydis</name>
    <dbReference type="NCBI Taxonomy" id="701091"/>
    <lineage>
        <taxon>Eukaryota</taxon>
        <taxon>Fungi</taxon>
        <taxon>Dikarya</taxon>
        <taxon>Ascomycota</taxon>
        <taxon>Pezizomycotina</taxon>
        <taxon>Dothideomycetes</taxon>
        <taxon>Pleosporomycetidae</taxon>
        <taxon>Pleosporales</taxon>
        <taxon>Pleosporineae</taxon>
        <taxon>Pleosporaceae</taxon>
        <taxon>Bipolaris</taxon>
    </lineage>
</organism>
<comment type="catalytic activity">
    <reaction evidence="4">
        <text>an aldehyde + NAD(+) + H2O = a carboxylate + NADH + 2 H(+)</text>
        <dbReference type="Rhea" id="RHEA:16185"/>
        <dbReference type="ChEBI" id="CHEBI:15377"/>
        <dbReference type="ChEBI" id="CHEBI:15378"/>
        <dbReference type="ChEBI" id="CHEBI:17478"/>
        <dbReference type="ChEBI" id="CHEBI:29067"/>
        <dbReference type="ChEBI" id="CHEBI:57540"/>
        <dbReference type="ChEBI" id="CHEBI:57945"/>
        <dbReference type="EC" id="1.2.1.3"/>
    </reaction>
</comment>
<dbReference type="InterPro" id="IPR015590">
    <property type="entry name" value="Aldehyde_DH_dom"/>
</dbReference>
<dbReference type="HOGENOM" id="CLU_005391_0_1_1"/>
<dbReference type="EMBL" id="KB445598">
    <property type="protein sequence ID" value="EMD84892.1"/>
    <property type="molecule type" value="Genomic_DNA"/>
</dbReference>
<reference evidence="9" key="2">
    <citation type="journal article" date="2013" name="PLoS Genet.">
        <title>Comparative genome structure, secondary metabolite, and effector coding capacity across Cochliobolus pathogens.</title>
        <authorList>
            <person name="Condon B.J."/>
            <person name="Leng Y."/>
            <person name="Wu D."/>
            <person name="Bushley K.E."/>
            <person name="Ohm R.A."/>
            <person name="Otillar R."/>
            <person name="Martin J."/>
            <person name="Schackwitz W."/>
            <person name="Grimwood J."/>
            <person name="MohdZainudin N."/>
            <person name="Xue C."/>
            <person name="Wang R."/>
            <person name="Manning V.A."/>
            <person name="Dhillon B."/>
            <person name="Tu Z.J."/>
            <person name="Steffenson B.J."/>
            <person name="Salamov A."/>
            <person name="Sun H."/>
            <person name="Lowry S."/>
            <person name="LaButti K."/>
            <person name="Han J."/>
            <person name="Copeland A."/>
            <person name="Lindquist E."/>
            <person name="Barry K."/>
            <person name="Schmutz J."/>
            <person name="Baker S.E."/>
            <person name="Ciuffetti L.M."/>
            <person name="Grigoriev I.V."/>
            <person name="Zhong S."/>
            <person name="Turgeon B.G."/>
        </authorList>
    </citation>
    <scope>NUCLEOTIDE SEQUENCE [LARGE SCALE GENOMIC DNA]</scope>
    <source>
        <strain evidence="9">C5 / ATCC 48332 / race O</strain>
    </source>
</reference>
<evidence type="ECO:0000256" key="2">
    <source>
        <dbReference type="ARBA" id="ARBA00023002"/>
    </source>
</evidence>
<dbReference type="AlphaFoldDB" id="M2UAC4"/>
<dbReference type="STRING" id="701091.M2UAC4"/>
<evidence type="ECO:0000259" key="7">
    <source>
        <dbReference type="Pfam" id="PF00171"/>
    </source>
</evidence>
<dbReference type="eggNOG" id="KOG2450">
    <property type="taxonomic scope" value="Eukaryota"/>
</dbReference>
<dbReference type="InterPro" id="IPR016161">
    <property type="entry name" value="Ald_DH/histidinol_DH"/>
</dbReference>
<gene>
    <name evidence="8" type="ORF">COCHEDRAFT_1219774</name>
</gene>
<dbReference type="Gene3D" id="3.40.309.10">
    <property type="entry name" value="Aldehyde Dehydrogenase, Chain A, domain 2"/>
    <property type="match status" value="1"/>
</dbReference>